<keyword evidence="3" id="KW-1185">Reference proteome</keyword>
<feature type="signal peptide" evidence="1">
    <location>
        <begin position="1"/>
        <end position="19"/>
    </location>
</feature>
<dbReference type="InterPro" id="IPR042230">
    <property type="entry name" value="CusF_sf"/>
</dbReference>
<dbReference type="EMBL" id="FUWJ01000008">
    <property type="protein sequence ID" value="SKA28528.1"/>
    <property type="molecule type" value="Genomic_DNA"/>
</dbReference>
<evidence type="ECO:0000313" key="2">
    <source>
        <dbReference type="EMBL" id="SKA28528.1"/>
    </source>
</evidence>
<dbReference type="STRING" id="225324.SAMN02745126_04797"/>
<evidence type="ECO:0000256" key="1">
    <source>
        <dbReference type="SAM" id="SignalP"/>
    </source>
</evidence>
<reference evidence="3" key="1">
    <citation type="submission" date="2017-02" db="EMBL/GenBank/DDBJ databases">
        <authorList>
            <person name="Varghese N."/>
            <person name="Submissions S."/>
        </authorList>
    </citation>
    <scope>NUCLEOTIDE SEQUENCE [LARGE SCALE GENOMIC DNA]</scope>
    <source>
        <strain evidence="3">ATCC 27094</strain>
    </source>
</reference>
<organism evidence="2 3">
    <name type="scientific">Enhydrobacter aerosaccus</name>
    <dbReference type="NCBI Taxonomy" id="225324"/>
    <lineage>
        <taxon>Bacteria</taxon>
        <taxon>Pseudomonadati</taxon>
        <taxon>Pseudomonadota</taxon>
        <taxon>Alphaproteobacteria</taxon>
        <taxon>Hyphomicrobiales</taxon>
        <taxon>Enhydrobacter</taxon>
    </lineage>
</organism>
<gene>
    <name evidence="2" type="ORF">SAMN02745126_04797</name>
</gene>
<protein>
    <submittedName>
        <fullName evidence="2">Cu and Ag efflux protein CusF</fullName>
    </submittedName>
</protein>
<keyword evidence="1" id="KW-0732">Signal</keyword>
<sequence>MFRRRAIVLVVAATTSAIAAPTLAWDASLSGERVLPAGRVVKVDRDAGKIAIEHKPIPHLFMEAMTMIFQVKEPAMLAGLTPGDKIRFKVERDNDGFVISRIENAN</sequence>
<dbReference type="OrthoDB" id="7371803at2"/>
<accession>A0A1T4SKS7</accession>
<name>A0A1T4SKS7_9HYPH</name>
<proteinExistence type="predicted"/>
<dbReference type="InterPro" id="IPR021647">
    <property type="entry name" value="CusF_Ec"/>
</dbReference>
<dbReference type="Pfam" id="PF11604">
    <property type="entry name" value="CusF_Ec"/>
    <property type="match status" value="1"/>
</dbReference>
<dbReference type="Proteomes" id="UP000190092">
    <property type="component" value="Unassembled WGS sequence"/>
</dbReference>
<evidence type="ECO:0000313" key="3">
    <source>
        <dbReference type="Proteomes" id="UP000190092"/>
    </source>
</evidence>
<dbReference type="Gene3D" id="2.40.50.320">
    <property type="entry name" value="Copper binding periplasmic protein CusF"/>
    <property type="match status" value="1"/>
</dbReference>
<dbReference type="AlphaFoldDB" id="A0A1T4SKS7"/>
<feature type="chain" id="PRO_5012707508" evidence="1">
    <location>
        <begin position="20"/>
        <end position="106"/>
    </location>
</feature>